<dbReference type="AlphaFoldDB" id="A0A0F9FBH3"/>
<reference evidence="1" key="1">
    <citation type="journal article" date="2015" name="Nature">
        <title>Complex archaea that bridge the gap between prokaryotes and eukaryotes.</title>
        <authorList>
            <person name="Spang A."/>
            <person name="Saw J.H."/>
            <person name="Jorgensen S.L."/>
            <person name="Zaremba-Niedzwiedzka K."/>
            <person name="Martijn J."/>
            <person name="Lind A.E."/>
            <person name="van Eijk R."/>
            <person name="Schleper C."/>
            <person name="Guy L."/>
            <person name="Ettema T.J."/>
        </authorList>
    </citation>
    <scope>NUCLEOTIDE SEQUENCE</scope>
</reference>
<sequence length="91" mass="10628">MTHDAIWFKLSFENIGIDKTNQINREAARSMAKIEILRLLKALNLKRPESINDLLDMIHGALSIIRESYFEFKIANRYFKVRILSSLAFTI</sequence>
<name>A0A0F9FBH3_9ZZZZ</name>
<evidence type="ECO:0000313" key="1">
    <source>
        <dbReference type="EMBL" id="KKL48447.1"/>
    </source>
</evidence>
<dbReference type="EMBL" id="LAZR01033318">
    <property type="protein sequence ID" value="KKL48447.1"/>
    <property type="molecule type" value="Genomic_DNA"/>
</dbReference>
<organism evidence="1">
    <name type="scientific">marine sediment metagenome</name>
    <dbReference type="NCBI Taxonomy" id="412755"/>
    <lineage>
        <taxon>unclassified sequences</taxon>
        <taxon>metagenomes</taxon>
        <taxon>ecological metagenomes</taxon>
    </lineage>
</organism>
<gene>
    <name evidence="1" type="ORF">LCGC14_2325460</name>
</gene>
<accession>A0A0F9FBH3</accession>
<protein>
    <submittedName>
        <fullName evidence="1">Uncharacterized protein</fullName>
    </submittedName>
</protein>
<comment type="caution">
    <text evidence="1">The sequence shown here is derived from an EMBL/GenBank/DDBJ whole genome shotgun (WGS) entry which is preliminary data.</text>
</comment>
<proteinExistence type="predicted"/>